<reference evidence="2 3" key="1">
    <citation type="journal article" date="2014" name="BMC Genomics">
        <title>Comparative genomics of the major fungal agents of human and animal Sporotrichosis: Sporothrix schenckii and Sporothrix brasiliensis.</title>
        <authorList>
            <person name="Teixeira M.M."/>
            <person name="de Almeida L.G."/>
            <person name="Kubitschek-Barreira P."/>
            <person name="Alves F.L."/>
            <person name="Kioshima E.S."/>
            <person name="Abadio A.K."/>
            <person name="Fernandes L."/>
            <person name="Derengowski L.S."/>
            <person name="Ferreira K.S."/>
            <person name="Souza R.C."/>
            <person name="Ruiz J.C."/>
            <person name="de Andrade N.C."/>
            <person name="Paes H.C."/>
            <person name="Nicola A.M."/>
            <person name="Albuquerque P."/>
            <person name="Gerber A.L."/>
            <person name="Martins V.P."/>
            <person name="Peconick L.D."/>
            <person name="Neto A.V."/>
            <person name="Chaucanez C.B."/>
            <person name="Silva P.A."/>
            <person name="Cunha O.L."/>
            <person name="de Oliveira F.F."/>
            <person name="dos Santos T.C."/>
            <person name="Barros A.L."/>
            <person name="Soares M.A."/>
            <person name="de Oliveira L.M."/>
            <person name="Marini M.M."/>
            <person name="Villalobos-Duno H."/>
            <person name="Cunha M.M."/>
            <person name="de Hoog S."/>
            <person name="da Silveira J.F."/>
            <person name="Henrissat B."/>
            <person name="Nino-Vega G.A."/>
            <person name="Cisalpino P.S."/>
            <person name="Mora-Montes H.M."/>
            <person name="Almeida S.R."/>
            <person name="Stajich J.E."/>
            <person name="Lopes-Bezerra L.M."/>
            <person name="Vasconcelos A.T."/>
            <person name="Felipe M.S."/>
        </authorList>
    </citation>
    <scope>NUCLEOTIDE SEQUENCE [LARGE SCALE GENOMIC DNA]</scope>
    <source>
        <strain evidence="2 3">1099-18</strain>
    </source>
</reference>
<gene>
    <name evidence="2" type="ORF">SPSK_08199</name>
</gene>
<name>A0A0F2MDW0_SPOSC</name>
<proteinExistence type="predicted"/>
<evidence type="ECO:0000313" key="3">
    <source>
        <dbReference type="Proteomes" id="UP000033710"/>
    </source>
</evidence>
<accession>A0A0F2MDW0</accession>
<reference evidence="2 3" key="2">
    <citation type="journal article" date="2015" name="Eukaryot. Cell">
        <title>Asexual propagation of a virulent clone complex in a human and feline outbreak of sporotrichosis.</title>
        <authorList>
            <person name="Teixeira Mde M."/>
            <person name="Rodrigues A.M."/>
            <person name="Tsui C.K."/>
            <person name="de Almeida L.G."/>
            <person name="Van Diepeningen A.D."/>
            <person name="van den Ende B.G."/>
            <person name="Fernandes G.F."/>
            <person name="Kano R."/>
            <person name="Hamelin R.C."/>
            <person name="Lopes-Bezerra L.M."/>
            <person name="Vasconcelos A.T."/>
            <person name="de Hoog S."/>
            <person name="de Camargo Z.P."/>
            <person name="Felipe M.S."/>
        </authorList>
    </citation>
    <scope>NUCLEOTIDE SEQUENCE [LARGE SCALE GENOMIC DNA]</scope>
    <source>
        <strain evidence="2 3">1099-18</strain>
    </source>
</reference>
<evidence type="ECO:0000313" key="2">
    <source>
        <dbReference type="EMBL" id="KJR87878.1"/>
    </source>
</evidence>
<dbReference type="VEuPathDB" id="FungiDB:SPSK_08199"/>
<protein>
    <submittedName>
        <fullName evidence="2">Uncharacterized protein</fullName>
    </submittedName>
</protein>
<sequence>MAWAKSRRQSREGPTDGAGWAGDRRRRYATASGCGQEGGYEKMIEAREKVVWSSFHKSYNMDRGAVQRAPKKVAEYKTCGDGA</sequence>
<dbReference type="Proteomes" id="UP000033710">
    <property type="component" value="Unassembled WGS sequence"/>
</dbReference>
<dbReference type="EMBL" id="AXCR01000004">
    <property type="protein sequence ID" value="KJR87878.1"/>
    <property type="molecule type" value="Genomic_DNA"/>
</dbReference>
<feature type="region of interest" description="Disordered" evidence="1">
    <location>
        <begin position="1"/>
        <end position="26"/>
    </location>
</feature>
<evidence type="ECO:0000256" key="1">
    <source>
        <dbReference type="SAM" id="MobiDB-lite"/>
    </source>
</evidence>
<comment type="caution">
    <text evidence="2">The sequence shown here is derived from an EMBL/GenBank/DDBJ whole genome shotgun (WGS) entry which is preliminary data.</text>
</comment>
<dbReference type="GeneID" id="27670114"/>
<dbReference type="KEGG" id="ssck:SPSK_08199"/>
<dbReference type="AlphaFoldDB" id="A0A0F2MDW0"/>
<organism evidence="2 3">
    <name type="scientific">Sporothrix schenckii 1099-18</name>
    <dbReference type="NCBI Taxonomy" id="1397361"/>
    <lineage>
        <taxon>Eukaryota</taxon>
        <taxon>Fungi</taxon>
        <taxon>Dikarya</taxon>
        <taxon>Ascomycota</taxon>
        <taxon>Pezizomycotina</taxon>
        <taxon>Sordariomycetes</taxon>
        <taxon>Sordariomycetidae</taxon>
        <taxon>Ophiostomatales</taxon>
        <taxon>Ophiostomataceae</taxon>
        <taxon>Sporothrix</taxon>
    </lineage>
</organism>
<dbReference type="RefSeq" id="XP_016590554.1">
    <property type="nucleotide sequence ID" value="XM_016734837.1"/>
</dbReference>